<dbReference type="RefSeq" id="WP_004368145.1">
    <property type="nucleotide sequence ID" value="NZ_GL833116.1"/>
</dbReference>
<dbReference type="HOGENOM" id="CLU_000604_1_22_10"/>
<dbReference type="Proteomes" id="UP000005580">
    <property type="component" value="Unassembled WGS sequence"/>
</dbReference>
<evidence type="ECO:0000256" key="2">
    <source>
        <dbReference type="ARBA" id="ARBA00022840"/>
    </source>
</evidence>
<keyword evidence="1" id="KW-0547">Nucleotide-binding</keyword>
<name>E7RP24_9BACT</name>
<protein>
    <submittedName>
        <fullName evidence="4">ABC transporter, ATP-binding protein</fullName>
        <ecNumber evidence="4">3.6.3.-</ecNumber>
    </submittedName>
</protein>
<reference evidence="4" key="1">
    <citation type="submission" date="2011-01" db="EMBL/GenBank/DDBJ databases">
        <authorList>
            <person name="Muzny D."/>
            <person name="Qin X."/>
            <person name="Buhay C."/>
            <person name="Dugan-Rocha S."/>
            <person name="Ding Y."/>
            <person name="Chen G."/>
            <person name="Hawes A."/>
            <person name="Holder M."/>
            <person name="Jhangiani S."/>
            <person name="Johnson A."/>
            <person name="Khan Z."/>
            <person name="Li Z."/>
            <person name="Liu W."/>
            <person name="Liu X."/>
            <person name="Perez L."/>
            <person name="Shen H."/>
            <person name="Wang Q."/>
            <person name="Watt J."/>
            <person name="Xi L."/>
            <person name="Xin Y."/>
            <person name="Zhou J."/>
            <person name="Deng J."/>
            <person name="Jiang H."/>
            <person name="Liu Y."/>
            <person name="Qu J."/>
            <person name="Song X.-Z."/>
            <person name="Zhang L."/>
            <person name="Villasana D."/>
            <person name="Johnson A."/>
            <person name="Liu J."/>
            <person name="Liyanage D."/>
            <person name="Lorensuhewa L."/>
            <person name="Robinson T."/>
            <person name="Song A."/>
            <person name="Song B.-B."/>
            <person name="Dinh H."/>
            <person name="Thornton R."/>
            <person name="Coyle M."/>
            <person name="Francisco L."/>
            <person name="Jackson L."/>
            <person name="Javaid M."/>
            <person name="Korchina V."/>
            <person name="Kovar C."/>
            <person name="Mata R."/>
            <person name="Mathew T."/>
            <person name="Ngo R."/>
            <person name="Nguyen L."/>
            <person name="Nguyen N."/>
            <person name="Okwuonu G."/>
            <person name="Ongeri F."/>
            <person name="Pham C."/>
            <person name="Simmons D."/>
            <person name="Wilczek-Boney K."/>
            <person name="Hale W."/>
            <person name="Jakkamsetti A."/>
            <person name="Pham P."/>
            <person name="Ruth R."/>
            <person name="San Lucas F."/>
            <person name="Warren J."/>
            <person name="Zhang J."/>
            <person name="Zhao Z."/>
            <person name="Zhou C."/>
            <person name="Zhu D."/>
            <person name="Lee S."/>
            <person name="Bess C."/>
            <person name="Blankenburg K."/>
            <person name="Forbes L."/>
            <person name="Fu Q."/>
            <person name="Gubbala S."/>
            <person name="Hirani K."/>
            <person name="Jayaseelan J.C."/>
            <person name="Lara F."/>
            <person name="Munidasa M."/>
            <person name="Palculict T."/>
            <person name="Patil S."/>
            <person name="Pu L.-L."/>
            <person name="Saada N."/>
            <person name="Tang L."/>
            <person name="Weissenberger G."/>
            <person name="Zhu Y."/>
            <person name="Hemphill L."/>
            <person name="Shang Y."/>
            <person name="Youmans B."/>
            <person name="Ayvaz T."/>
            <person name="Ross M."/>
            <person name="Santibanez J."/>
            <person name="Aqrawi P."/>
            <person name="Gross S."/>
            <person name="Joshi V."/>
            <person name="Fowler G."/>
            <person name="Nazareth L."/>
            <person name="Reid J."/>
            <person name="Worley K."/>
            <person name="Petrosino J."/>
            <person name="Highlander S."/>
            <person name="Gibbs R."/>
        </authorList>
    </citation>
    <scope>NUCLEOTIDE SEQUENCE [LARGE SCALE GENOMIC DNA]</scope>
    <source>
        <strain evidence="4">ATCC 33269</strain>
    </source>
</reference>
<dbReference type="EMBL" id="AEPE02000003">
    <property type="protein sequence ID" value="EFZ37467.1"/>
    <property type="molecule type" value="Genomic_DNA"/>
</dbReference>
<evidence type="ECO:0000256" key="1">
    <source>
        <dbReference type="ARBA" id="ARBA00022741"/>
    </source>
</evidence>
<dbReference type="InterPro" id="IPR003439">
    <property type="entry name" value="ABC_transporter-like_ATP-bd"/>
</dbReference>
<proteinExistence type="predicted"/>
<dbReference type="InterPro" id="IPR027417">
    <property type="entry name" value="P-loop_NTPase"/>
</dbReference>
<dbReference type="eggNOG" id="COG1136">
    <property type="taxonomic scope" value="Bacteria"/>
</dbReference>
<sequence>MLEMKEVCLNMGGKQLFNSLSFTVKEGDTLCVSGLKGCGKTTLLRTFMGLQQAESGYTTIDGELITPLSAAYFRQKMAYLPQDLHLQGTTVAELFMTFAALHANEKQQFSKNKLFANWKQLDVDNSMWGRKLSDIDSGTLQRILLSVATAPIRSMFLLDEPTSEQDDDGAERIKNYLTALKNDTSIMIIATNDERIKDIFNKHIVLGNQS</sequence>
<accession>E7RP24</accession>
<keyword evidence="5" id="KW-1185">Reference proteome</keyword>
<feature type="domain" description="ABC transporter" evidence="3">
    <location>
        <begin position="2"/>
        <end position="208"/>
    </location>
</feature>
<gene>
    <name evidence="4" type="ORF">HMPREF0663_10925</name>
</gene>
<dbReference type="AlphaFoldDB" id="E7RP24"/>
<organism evidence="4 5">
    <name type="scientific">Hoylesella oralis ATCC 33269</name>
    <dbReference type="NCBI Taxonomy" id="873533"/>
    <lineage>
        <taxon>Bacteria</taxon>
        <taxon>Pseudomonadati</taxon>
        <taxon>Bacteroidota</taxon>
        <taxon>Bacteroidia</taxon>
        <taxon>Bacteroidales</taxon>
        <taxon>Prevotellaceae</taxon>
        <taxon>Hoylesella</taxon>
    </lineage>
</organism>
<comment type="caution">
    <text evidence="4">The sequence shown here is derived from an EMBL/GenBank/DDBJ whole genome shotgun (WGS) entry which is preliminary data.</text>
</comment>
<dbReference type="STRING" id="28134.SAMN05444288_1758"/>
<dbReference type="GO" id="GO:0016887">
    <property type="term" value="F:ATP hydrolysis activity"/>
    <property type="evidence" value="ECO:0007669"/>
    <property type="project" value="InterPro"/>
</dbReference>
<keyword evidence="2 4" id="KW-0067">ATP-binding</keyword>
<evidence type="ECO:0000313" key="5">
    <source>
        <dbReference type="Proteomes" id="UP000005580"/>
    </source>
</evidence>
<evidence type="ECO:0000313" key="4">
    <source>
        <dbReference type="EMBL" id="EFZ37467.1"/>
    </source>
</evidence>
<dbReference type="Gene3D" id="3.40.50.300">
    <property type="entry name" value="P-loop containing nucleotide triphosphate hydrolases"/>
    <property type="match status" value="1"/>
</dbReference>
<dbReference type="EC" id="3.6.3.-" evidence="4"/>
<dbReference type="PROSITE" id="PS50893">
    <property type="entry name" value="ABC_TRANSPORTER_2"/>
    <property type="match status" value="1"/>
</dbReference>
<evidence type="ECO:0000259" key="3">
    <source>
        <dbReference type="PROSITE" id="PS50893"/>
    </source>
</evidence>
<dbReference type="GO" id="GO:0005524">
    <property type="term" value="F:ATP binding"/>
    <property type="evidence" value="ECO:0007669"/>
    <property type="project" value="UniProtKB-KW"/>
</dbReference>
<dbReference type="PANTHER" id="PTHR43119">
    <property type="entry name" value="ABC TRANSPORT PROTEIN ATP-BINDING COMPONENT-RELATED"/>
    <property type="match status" value="1"/>
</dbReference>
<keyword evidence="4" id="KW-0378">Hydrolase</keyword>
<dbReference type="Pfam" id="PF00005">
    <property type="entry name" value="ABC_tran"/>
    <property type="match status" value="1"/>
</dbReference>
<dbReference type="SMART" id="SM00382">
    <property type="entry name" value="AAA"/>
    <property type="match status" value="1"/>
</dbReference>
<dbReference type="InterPro" id="IPR003593">
    <property type="entry name" value="AAA+_ATPase"/>
</dbReference>
<dbReference type="PANTHER" id="PTHR43119:SF1">
    <property type="entry name" value="ABC TRANSPORTER DOMAIN-CONTAINING PROTEIN"/>
    <property type="match status" value="1"/>
</dbReference>
<dbReference type="SUPFAM" id="SSF52540">
    <property type="entry name" value="P-loop containing nucleoside triphosphate hydrolases"/>
    <property type="match status" value="1"/>
</dbReference>